<dbReference type="InterPro" id="IPR000719">
    <property type="entry name" value="Prot_kinase_dom"/>
</dbReference>
<organism evidence="7 8">
    <name type="scientific">Lactuca virosa</name>
    <dbReference type="NCBI Taxonomy" id="75947"/>
    <lineage>
        <taxon>Eukaryota</taxon>
        <taxon>Viridiplantae</taxon>
        <taxon>Streptophyta</taxon>
        <taxon>Embryophyta</taxon>
        <taxon>Tracheophyta</taxon>
        <taxon>Spermatophyta</taxon>
        <taxon>Magnoliopsida</taxon>
        <taxon>eudicotyledons</taxon>
        <taxon>Gunneridae</taxon>
        <taxon>Pentapetalae</taxon>
        <taxon>asterids</taxon>
        <taxon>campanulids</taxon>
        <taxon>Asterales</taxon>
        <taxon>Asteraceae</taxon>
        <taxon>Cichorioideae</taxon>
        <taxon>Cichorieae</taxon>
        <taxon>Lactucinae</taxon>
        <taxon>Lactuca</taxon>
    </lineage>
</organism>
<keyword evidence="4" id="KW-0418">Kinase</keyword>
<dbReference type="PROSITE" id="PS00108">
    <property type="entry name" value="PROTEIN_KINASE_ST"/>
    <property type="match status" value="1"/>
</dbReference>
<evidence type="ECO:0000256" key="5">
    <source>
        <dbReference type="ARBA" id="ARBA00022840"/>
    </source>
</evidence>
<keyword evidence="1" id="KW-0723">Serine/threonine-protein kinase</keyword>
<evidence type="ECO:0000259" key="6">
    <source>
        <dbReference type="PROSITE" id="PS50011"/>
    </source>
</evidence>
<reference evidence="7 8" key="1">
    <citation type="submission" date="2022-01" db="EMBL/GenBank/DDBJ databases">
        <authorList>
            <person name="Xiong W."/>
            <person name="Schranz E."/>
        </authorList>
    </citation>
    <scope>NUCLEOTIDE SEQUENCE [LARGE SCALE GENOMIC DNA]</scope>
</reference>
<dbReference type="GO" id="GO:0005886">
    <property type="term" value="C:plasma membrane"/>
    <property type="evidence" value="ECO:0007669"/>
    <property type="project" value="TreeGrafter"/>
</dbReference>
<protein>
    <recommendedName>
        <fullName evidence="6">Protein kinase domain-containing protein</fullName>
    </recommendedName>
</protein>
<accession>A0AAU9N2L2</accession>
<dbReference type="AlphaFoldDB" id="A0AAU9N2L2"/>
<keyword evidence="8" id="KW-1185">Reference proteome</keyword>
<dbReference type="EMBL" id="CAKMRJ010002223">
    <property type="protein sequence ID" value="CAH1427168.1"/>
    <property type="molecule type" value="Genomic_DNA"/>
</dbReference>
<sequence>MASTGSFSYGGFHTSDLDIPTENELLPMEMQVEMENMRNDINQKLIEIRDQMAVIQRRFNFSLWILIVGVADDKIFVNGYDANEKTLIYSKYNKEISLADEQLFLAFQNSLLNPDLIGKHVADIYPEKRTLLDWDTSYKIVEGIARGLQYLHEDSRLRIIHRDLKASNVLLDDEMNPKITDFGMARSFHTNVTHGDIRGIVEPSNGYMAPEYVMHGQFSVKVDVFSFGVLVLEIIRGQKNQSFQHEDSISFLSYAWRCWQDGTPSYIIDPILLNGSCSLDDIFRTIHIALLCVQNNALDRPTMSSFVLMLSSFSITLQVPSEPGFYMQNIVSNQFSRNDASLSEFSPR</sequence>
<dbReference type="InterPro" id="IPR008271">
    <property type="entry name" value="Ser/Thr_kinase_AS"/>
</dbReference>
<dbReference type="SUPFAM" id="SSF56112">
    <property type="entry name" value="Protein kinase-like (PK-like)"/>
    <property type="match status" value="1"/>
</dbReference>
<dbReference type="FunFam" id="1.10.510.10:FF:000384">
    <property type="entry name" value="G-type lectin S-receptor-like serine/threonine-protein kinase"/>
    <property type="match status" value="1"/>
</dbReference>
<dbReference type="GO" id="GO:0004674">
    <property type="term" value="F:protein serine/threonine kinase activity"/>
    <property type="evidence" value="ECO:0007669"/>
    <property type="project" value="UniProtKB-KW"/>
</dbReference>
<keyword evidence="2" id="KW-0808">Transferase</keyword>
<evidence type="ECO:0000256" key="2">
    <source>
        <dbReference type="ARBA" id="ARBA00022679"/>
    </source>
</evidence>
<dbReference type="SMART" id="SM00220">
    <property type="entry name" value="S_TKc"/>
    <property type="match status" value="1"/>
</dbReference>
<evidence type="ECO:0000256" key="1">
    <source>
        <dbReference type="ARBA" id="ARBA00022527"/>
    </source>
</evidence>
<dbReference type="InterPro" id="IPR011009">
    <property type="entry name" value="Kinase-like_dom_sf"/>
</dbReference>
<feature type="domain" description="Protein kinase" evidence="6">
    <location>
        <begin position="1"/>
        <end position="314"/>
    </location>
</feature>
<dbReference type="PANTHER" id="PTHR27002:SF1073">
    <property type="entry name" value="CYSTEINE-RICH RECEPTOR-LIKE PROTEIN KINASE 29"/>
    <property type="match status" value="1"/>
</dbReference>
<dbReference type="Gene3D" id="1.10.510.10">
    <property type="entry name" value="Transferase(Phosphotransferase) domain 1"/>
    <property type="match status" value="1"/>
</dbReference>
<evidence type="ECO:0000313" key="8">
    <source>
        <dbReference type="Proteomes" id="UP001157418"/>
    </source>
</evidence>
<name>A0AAU9N2L2_9ASTR</name>
<dbReference type="Proteomes" id="UP001157418">
    <property type="component" value="Unassembled WGS sequence"/>
</dbReference>
<dbReference type="Pfam" id="PF00069">
    <property type="entry name" value="Pkinase"/>
    <property type="match status" value="1"/>
</dbReference>
<dbReference type="PROSITE" id="PS50011">
    <property type="entry name" value="PROTEIN_KINASE_DOM"/>
    <property type="match status" value="1"/>
</dbReference>
<gene>
    <name evidence="7" type="ORF">LVIROSA_LOCUS14198</name>
</gene>
<evidence type="ECO:0000256" key="3">
    <source>
        <dbReference type="ARBA" id="ARBA00022741"/>
    </source>
</evidence>
<keyword evidence="5" id="KW-0067">ATP-binding</keyword>
<comment type="caution">
    <text evidence="7">The sequence shown here is derived from an EMBL/GenBank/DDBJ whole genome shotgun (WGS) entry which is preliminary data.</text>
</comment>
<dbReference type="GO" id="GO:0005524">
    <property type="term" value="F:ATP binding"/>
    <property type="evidence" value="ECO:0007669"/>
    <property type="project" value="UniProtKB-KW"/>
</dbReference>
<keyword evidence="3" id="KW-0547">Nucleotide-binding</keyword>
<dbReference type="PANTHER" id="PTHR27002">
    <property type="entry name" value="RECEPTOR-LIKE SERINE/THREONINE-PROTEIN KINASE SD1-8"/>
    <property type="match status" value="1"/>
</dbReference>
<evidence type="ECO:0000256" key="4">
    <source>
        <dbReference type="ARBA" id="ARBA00022777"/>
    </source>
</evidence>
<proteinExistence type="predicted"/>
<evidence type="ECO:0000313" key="7">
    <source>
        <dbReference type="EMBL" id="CAH1427168.1"/>
    </source>
</evidence>